<accession>A0ABV9SP00</accession>
<reference evidence="6" key="1">
    <citation type="journal article" date="2019" name="Int. J. Syst. Evol. Microbiol.">
        <title>The Global Catalogue of Microorganisms (GCM) 10K type strain sequencing project: providing services to taxonomists for standard genome sequencing and annotation.</title>
        <authorList>
            <consortium name="The Broad Institute Genomics Platform"/>
            <consortium name="The Broad Institute Genome Sequencing Center for Infectious Disease"/>
            <person name="Wu L."/>
            <person name="Ma J."/>
        </authorList>
    </citation>
    <scope>NUCLEOTIDE SEQUENCE [LARGE SCALE GENOMIC DNA]</scope>
    <source>
        <strain evidence="6">CGMCC 4.7304</strain>
    </source>
</reference>
<keyword evidence="2" id="KW-0129">CBS domain</keyword>
<evidence type="ECO:0000313" key="5">
    <source>
        <dbReference type="EMBL" id="MFC4868152.1"/>
    </source>
</evidence>
<dbReference type="EMBL" id="JBHSIY010000013">
    <property type="protein sequence ID" value="MFC4868152.1"/>
    <property type="molecule type" value="Genomic_DNA"/>
</dbReference>
<feature type="domain" description="CBS" evidence="4">
    <location>
        <begin position="193"/>
        <end position="249"/>
    </location>
</feature>
<organism evidence="5 6">
    <name type="scientific">Streptomonospora arabica</name>
    <dbReference type="NCBI Taxonomy" id="412417"/>
    <lineage>
        <taxon>Bacteria</taxon>
        <taxon>Bacillati</taxon>
        <taxon>Actinomycetota</taxon>
        <taxon>Actinomycetes</taxon>
        <taxon>Streptosporangiales</taxon>
        <taxon>Nocardiopsidaceae</taxon>
        <taxon>Streptomonospora</taxon>
    </lineage>
</organism>
<dbReference type="SMART" id="SM00116">
    <property type="entry name" value="CBS"/>
    <property type="match status" value="2"/>
</dbReference>
<comment type="caution">
    <text evidence="5">The sequence shown here is derived from an EMBL/GenBank/DDBJ whole genome shotgun (WGS) entry which is preliminary data.</text>
</comment>
<name>A0ABV9SP00_9ACTN</name>
<feature type="region of interest" description="Disordered" evidence="3">
    <location>
        <begin position="308"/>
        <end position="327"/>
    </location>
</feature>
<feature type="region of interest" description="Disordered" evidence="3">
    <location>
        <begin position="1"/>
        <end position="51"/>
    </location>
</feature>
<dbReference type="InterPro" id="IPR000644">
    <property type="entry name" value="CBS_dom"/>
</dbReference>
<feature type="compositionally biased region" description="Basic and acidic residues" evidence="3">
    <location>
        <begin position="37"/>
        <end position="51"/>
    </location>
</feature>
<sequence>MTARNTPAVPAAVRGSAAGAVAAPADDESGPHRRARTPGDERPAMRQIGEDHTPPQAAALEARVRHLEATVAELSAAVERLNRGDRPGSGGRDDRGSAAGPGTASTGGTGRTLVHAMMSAPEVLLGPDTPVREAARLLADNGCDSAPVTGAGGELAGILTESDLLADHFGTDDRGYARGLDAAPAAHRVGAAMTRAVVTAAEDDDACELSRRMVETRIRCVPVLRAGAVVGLVRRRDVVRLLLRPDEDVLADVRAAIGRSAPDAEDLEVSVRDGVVRVAGAADARTRRGVEALEQTVPGVRSIVFAPPGGSVRRDEPDRAAGSAGAV</sequence>
<feature type="compositionally biased region" description="Low complexity" evidence="3">
    <location>
        <begin position="7"/>
        <end position="24"/>
    </location>
</feature>
<feature type="compositionally biased region" description="Basic and acidic residues" evidence="3">
    <location>
        <begin position="80"/>
        <end position="96"/>
    </location>
</feature>
<evidence type="ECO:0000256" key="1">
    <source>
        <dbReference type="ARBA" id="ARBA00022737"/>
    </source>
</evidence>
<keyword evidence="1" id="KW-0677">Repeat</keyword>
<evidence type="ECO:0000259" key="4">
    <source>
        <dbReference type="PROSITE" id="PS51371"/>
    </source>
</evidence>
<dbReference type="PANTHER" id="PTHR48108:SF26">
    <property type="entry name" value="CBS DOMAIN-CONTAINING PROTEIN DDB_G0289609"/>
    <property type="match status" value="1"/>
</dbReference>
<evidence type="ECO:0000256" key="2">
    <source>
        <dbReference type="PROSITE-ProRule" id="PRU00703"/>
    </source>
</evidence>
<gene>
    <name evidence="5" type="ORF">ACFPCZ_16060</name>
</gene>
<dbReference type="RefSeq" id="WP_344144727.1">
    <property type="nucleotide sequence ID" value="NZ_BAAAQI010000011.1"/>
</dbReference>
<feature type="region of interest" description="Disordered" evidence="3">
    <location>
        <begin position="78"/>
        <end position="110"/>
    </location>
</feature>
<dbReference type="InterPro" id="IPR051462">
    <property type="entry name" value="CBS_domain-containing"/>
</dbReference>
<dbReference type="PROSITE" id="PS51371">
    <property type="entry name" value="CBS"/>
    <property type="match status" value="2"/>
</dbReference>
<dbReference type="Pfam" id="PF00571">
    <property type="entry name" value="CBS"/>
    <property type="match status" value="2"/>
</dbReference>
<dbReference type="Gene3D" id="3.10.580.10">
    <property type="entry name" value="CBS-domain"/>
    <property type="match status" value="1"/>
</dbReference>
<evidence type="ECO:0000313" key="6">
    <source>
        <dbReference type="Proteomes" id="UP001595858"/>
    </source>
</evidence>
<dbReference type="SUPFAM" id="SSF54631">
    <property type="entry name" value="CBS-domain pair"/>
    <property type="match status" value="1"/>
</dbReference>
<keyword evidence="6" id="KW-1185">Reference proteome</keyword>
<dbReference type="Proteomes" id="UP001595858">
    <property type="component" value="Unassembled WGS sequence"/>
</dbReference>
<feature type="domain" description="CBS" evidence="4">
    <location>
        <begin position="117"/>
        <end position="174"/>
    </location>
</feature>
<evidence type="ECO:0000256" key="3">
    <source>
        <dbReference type="SAM" id="MobiDB-lite"/>
    </source>
</evidence>
<dbReference type="InterPro" id="IPR046342">
    <property type="entry name" value="CBS_dom_sf"/>
</dbReference>
<proteinExistence type="predicted"/>
<dbReference type="PANTHER" id="PTHR48108">
    <property type="entry name" value="CBS DOMAIN-CONTAINING PROTEIN CBSX2, CHLOROPLASTIC"/>
    <property type="match status" value="1"/>
</dbReference>
<protein>
    <submittedName>
        <fullName evidence="5">CBS domain-containing protein</fullName>
    </submittedName>
</protein>